<keyword evidence="2 7" id="KW-0813">Transport</keyword>
<keyword evidence="3" id="KW-1003">Cell membrane</keyword>
<dbReference type="PROSITE" id="PS50928">
    <property type="entry name" value="ABC_TM1"/>
    <property type="match status" value="1"/>
</dbReference>
<evidence type="ECO:0000256" key="5">
    <source>
        <dbReference type="ARBA" id="ARBA00022989"/>
    </source>
</evidence>
<comment type="subcellular location">
    <subcellularLocation>
        <location evidence="1 7">Cell membrane</location>
        <topology evidence="1 7">Multi-pass membrane protein</topology>
    </subcellularLocation>
</comment>
<evidence type="ECO:0000256" key="3">
    <source>
        <dbReference type="ARBA" id="ARBA00022475"/>
    </source>
</evidence>
<feature type="domain" description="ABC transmembrane type-1" evidence="9">
    <location>
        <begin position="95"/>
        <end position="279"/>
    </location>
</feature>
<evidence type="ECO:0000256" key="7">
    <source>
        <dbReference type="RuleBase" id="RU363032"/>
    </source>
</evidence>
<feature type="transmembrane region" description="Helical" evidence="7">
    <location>
        <begin position="90"/>
        <end position="116"/>
    </location>
</feature>
<dbReference type="Gene3D" id="1.10.3720.10">
    <property type="entry name" value="MetI-like"/>
    <property type="match status" value="1"/>
</dbReference>
<feature type="region of interest" description="Disordered" evidence="8">
    <location>
        <begin position="1"/>
        <end position="25"/>
    </location>
</feature>
<proteinExistence type="inferred from homology"/>
<feature type="transmembrane region" description="Helical" evidence="7">
    <location>
        <begin position="137"/>
        <end position="165"/>
    </location>
</feature>
<dbReference type="EMBL" id="CP056041">
    <property type="protein sequence ID" value="QKZ23423.1"/>
    <property type="molecule type" value="Genomic_DNA"/>
</dbReference>
<evidence type="ECO:0000256" key="4">
    <source>
        <dbReference type="ARBA" id="ARBA00022692"/>
    </source>
</evidence>
<sequence>MTPVTDLTASAATDERFSRKATKGQRRGDEIHLLFDPPGPRARRRIRIATAFSAVVLAALLALAVRQFALHGQLDRSQWWMFGQWPVQRFLLGGLGHTLLATAVAAALAFPLGGVVAHGRLARNRLIRGTARTYVELFRSVPLLLLMYIFLFGLPSTGLIFPVFWQLVIPIVLGNAAVVAEIYRAGVLNLPHGQTEAAYSIGMTHGQAMRYVVVPQALRTLAPALVSQLVRLLKDSTLGYVVSYLELLHQAKVLGEYYHAVLSTYLVAAAAFIAVNAALSRTASYLEARRP</sequence>
<feature type="transmembrane region" description="Helical" evidence="7">
    <location>
        <begin position="48"/>
        <end position="70"/>
    </location>
</feature>
<dbReference type="Proteomes" id="UP000509418">
    <property type="component" value="Chromosome"/>
</dbReference>
<evidence type="ECO:0000256" key="8">
    <source>
        <dbReference type="SAM" id="MobiDB-lite"/>
    </source>
</evidence>
<dbReference type="GO" id="GO:0043190">
    <property type="term" value="C:ATP-binding cassette (ABC) transporter complex"/>
    <property type="evidence" value="ECO:0007669"/>
    <property type="project" value="InterPro"/>
</dbReference>
<organism evidence="10 11">
    <name type="scientific">Streptomyces chartreusis</name>
    <dbReference type="NCBI Taxonomy" id="1969"/>
    <lineage>
        <taxon>Bacteria</taxon>
        <taxon>Bacillati</taxon>
        <taxon>Actinomycetota</taxon>
        <taxon>Actinomycetes</taxon>
        <taxon>Kitasatosporales</taxon>
        <taxon>Streptomycetaceae</taxon>
        <taxon>Streptomyces</taxon>
    </lineage>
</organism>
<protein>
    <submittedName>
        <fullName evidence="10">Amino acid ABC transporter permease</fullName>
    </submittedName>
</protein>
<dbReference type="GO" id="GO:0006865">
    <property type="term" value="P:amino acid transport"/>
    <property type="evidence" value="ECO:0007669"/>
    <property type="project" value="TreeGrafter"/>
</dbReference>
<comment type="similarity">
    <text evidence="7">Belongs to the binding-protein-dependent transport system permease family.</text>
</comment>
<keyword evidence="4 7" id="KW-0812">Transmembrane</keyword>
<dbReference type="PANTHER" id="PTHR30614:SF21">
    <property type="entry name" value="AMINO ACID ABC TRANSPORTER PERMEASE"/>
    <property type="match status" value="1"/>
</dbReference>
<evidence type="ECO:0000313" key="10">
    <source>
        <dbReference type="EMBL" id="QKZ23423.1"/>
    </source>
</evidence>
<dbReference type="SUPFAM" id="SSF161098">
    <property type="entry name" value="MetI-like"/>
    <property type="match status" value="1"/>
</dbReference>
<evidence type="ECO:0000256" key="1">
    <source>
        <dbReference type="ARBA" id="ARBA00004651"/>
    </source>
</evidence>
<dbReference type="Pfam" id="PF00528">
    <property type="entry name" value="BPD_transp_1"/>
    <property type="match status" value="1"/>
</dbReference>
<dbReference type="InterPro" id="IPR043429">
    <property type="entry name" value="ArtM/GltK/GlnP/TcyL/YhdX-like"/>
</dbReference>
<keyword evidence="6 7" id="KW-0472">Membrane</keyword>
<accession>A0A7H8TIQ2</accession>
<feature type="compositionally biased region" description="Polar residues" evidence="8">
    <location>
        <begin position="1"/>
        <end position="11"/>
    </location>
</feature>
<dbReference type="InterPro" id="IPR000515">
    <property type="entry name" value="MetI-like"/>
</dbReference>
<evidence type="ECO:0000256" key="6">
    <source>
        <dbReference type="ARBA" id="ARBA00023136"/>
    </source>
</evidence>
<name>A0A7H8TIQ2_STRCX</name>
<dbReference type="AlphaFoldDB" id="A0A7H8TIQ2"/>
<dbReference type="PANTHER" id="PTHR30614">
    <property type="entry name" value="MEMBRANE COMPONENT OF AMINO ACID ABC TRANSPORTER"/>
    <property type="match status" value="1"/>
</dbReference>
<keyword evidence="11" id="KW-1185">Reference proteome</keyword>
<dbReference type="NCBIfam" id="TIGR01726">
    <property type="entry name" value="HEQRo_perm_3TM"/>
    <property type="match status" value="1"/>
</dbReference>
<reference evidence="10 11" key="1">
    <citation type="submission" date="2020-06" db="EMBL/GenBank/DDBJ databases">
        <title>Genome mining for natural products.</title>
        <authorList>
            <person name="Zhang B."/>
            <person name="Shi J."/>
            <person name="Ge H."/>
        </authorList>
    </citation>
    <scope>NUCLEOTIDE SEQUENCE [LARGE SCALE GENOMIC DNA]</scope>
    <source>
        <strain evidence="10 11">NA02069</strain>
    </source>
</reference>
<keyword evidence="5 7" id="KW-1133">Transmembrane helix</keyword>
<evidence type="ECO:0000256" key="2">
    <source>
        <dbReference type="ARBA" id="ARBA00022448"/>
    </source>
</evidence>
<evidence type="ECO:0000259" key="9">
    <source>
        <dbReference type="PROSITE" id="PS50928"/>
    </source>
</evidence>
<feature type="transmembrane region" description="Helical" evidence="7">
    <location>
        <begin position="257"/>
        <end position="279"/>
    </location>
</feature>
<dbReference type="RefSeq" id="WP_176578173.1">
    <property type="nucleotide sequence ID" value="NZ_CBDRGH010000061.1"/>
</dbReference>
<dbReference type="InterPro" id="IPR010065">
    <property type="entry name" value="AA_ABC_transptr_permease_3TM"/>
</dbReference>
<dbReference type="GO" id="GO:0022857">
    <property type="term" value="F:transmembrane transporter activity"/>
    <property type="evidence" value="ECO:0007669"/>
    <property type="project" value="InterPro"/>
</dbReference>
<gene>
    <name evidence="10" type="ORF">HUT05_42330</name>
</gene>
<evidence type="ECO:0000313" key="11">
    <source>
        <dbReference type="Proteomes" id="UP000509418"/>
    </source>
</evidence>
<dbReference type="InterPro" id="IPR035906">
    <property type="entry name" value="MetI-like_sf"/>
</dbReference>
<dbReference type="CDD" id="cd06261">
    <property type="entry name" value="TM_PBP2"/>
    <property type="match status" value="1"/>
</dbReference>